<comment type="caution">
    <text evidence="2">The sequence shown here is derived from an EMBL/GenBank/DDBJ whole genome shotgun (WGS) entry which is preliminary data.</text>
</comment>
<organism evidence="2 3">
    <name type="scientific">Lysobacter capsici AZ78</name>
    <dbReference type="NCBI Taxonomy" id="1444315"/>
    <lineage>
        <taxon>Bacteria</taxon>
        <taxon>Pseudomonadati</taxon>
        <taxon>Pseudomonadota</taxon>
        <taxon>Gammaproteobacteria</taxon>
        <taxon>Lysobacterales</taxon>
        <taxon>Lysobacteraceae</taxon>
        <taxon>Lysobacter</taxon>
    </lineage>
</organism>
<proteinExistence type="predicted"/>
<name>A0A120AGB6_9GAMM</name>
<evidence type="ECO:0000256" key="1">
    <source>
        <dbReference type="SAM" id="MobiDB-lite"/>
    </source>
</evidence>
<dbReference type="AlphaFoldDB" id="A0A120AGB6"/>
<evidence type="ECO:0000313" key="3">
    <source>
        <dbReference type="Proteomes" id="UP000023435"/>
    </source>
</evidence>
<dbReference type="Proteomes" id="UP000023435">
    <property type="component" value="Unassembled WGS sequence"/>
</dbReference>
<evidence type="ECO:0000313" key="2">
    <source>
        <dbReference type="EMBL" id="KWS04353.1"/>
    </source>
</evidence>
<feature type="compositionally biased region" description="Pro residues" evidence="1">
    <location>
        <begin position="56"/>
        <end position="67"/>
    </location>
</feature>
<dbReference type="EMBL" id="JAJA02000001">
    <property type="protein sequence ID" value="KWS04353.1"/>
    <property type="molecule type" value="Genomic_DNA"/>
</dbReference>
<keyword evidence="3" id="KW-1185">Reference proteome</keyword>
<sequence>MPAPGPAWLPTSPPPTRPAFKLRMVRISMSTLSQFSGPRPPCPALRSSPALCWPRSPCPSPRPPRPMPRTSTASPSRPAPAARLIPRPRWPIRSR</sequence>
<gene>
    <name evidence="2" type="ORF">AZ78_1902</name>
</gene>
<protein>
    <submittedName>
        <fullName evidence="2">Uncharacterized protein</fullName>
    </submittedName>
</protein>
<accession>A0A120AGB6</accession>
<reference evidence="2 3" key="1">
    <citation type="journal article" date="2014" name="Genome Announc.">
        <title>Draft Genome Sequence of Lysobacter capsici AZ78, a Bacterium Antagonistic to Plant-Pathogenic Oomycetes.</title>
        <authorList>
            <person name="Puopolo G."/>
            <person name="Sonego P."/>
            <person name="Engelen K."/>
            <person name="Pertot I."/>
        </authorList>
    </citation>
    <scope>NUCLEOTIDE SEQUENCE [LARGE SCALE GENOMIC DNA]</scope>
    <source>
        <strain evidence="2 3">AZ78</strain>
    </source>
</reference>
<feature type="region of interest" description="Disordered" evidence="1">
    <location>
        <begin position="32"/>
        <end position="95"/>
    </location>
</feature>
<feature type="compositionally biased region" description="Low complexity" evidence="1">
    <location>
        <begin position="68"/>
        <end position="89"/>
    </location>
</feature>